<evidence type="ECO:0000313" key="2">
    <source>
        <dbReference type="EMBL" id="TDP72753.1"/>
    </source>
</evidence>
<gene>
    <name evidence="2" type="ORF">DES47_102498</name>
</gene>
<dbReference type="Proteomes" id="UP000295361">
    <property type="component" value="Unassembled WGS sequence"/>
</dbReference>
<sequence>MSLANGLWTDWSAAAERLDRRFAGLYQLRSFDYRQPLRLQQGVPRRLQRPYTTPVAYADWGPRDAPILICCGGVANTAMRFSFLAADLSRHPAGAWRVIAPDWLGRGQSGWLADECEYARDTYVEQLRQLIAHLGGGPVALLGSSMGGSVGLALAASNPSLVSRLILNDVGPHIPRARRLKRANTLARHYVFRSPADIMRRVGASHKNDGPVPEDIRLFLAWHQTRWSRENAGRVYRLDPRALQAYRTDAQQAVDQWQAWRRLDCPLLVLHGMQSDALLAPTLRRMQKTQDMTLVHIPQTGHTPVLFDRNQTGLLGHWLASGRREAAELSLPLAWPRQPW</sequence>
<dbReference type="OrthoDB" id="9769541at2"/>
<dbReference type="RefSeq" id="WP_133700198.1">
    <property type="nucleotide sequence ID" value="NZ_SNXS01000002.1"/>
</dbReference>
<keyword evidence="3" id="KW-1185">Reference proteome</keyword>
<feature type="domain" description="AB hydrolase-1" evidence="1">
    <location>
        <begin position="66"/>
        <end position="306"/>
    </location>
</feature>
<dbReference type="InParanoid" id="A0A4R6QPX1"/>
<proteinExistence type="predicted"/>
<dbReference type="InterPro" id="IPR050266">
    <property type="entry name" value="AB_hydrolase_sf"/>
</dbReference>
<dbReference type="Pfam" id="PF00561">
    <property type="entry name" value="Abhydrolase_1"/>
    <property type="match status" value="1"/>
</dbReference>
<reference evidence="2 3" key="1">
    <citation type="submission" date="2019-03" db="EMBL/GenBank/DDBJ databases">
        <title>Genomic Encyclopedia of Type Strains, Phase IV (KMG-IV): sequencing the most valuable type-strain genomes for metagenomic binning, comparative biology and taxonomic classification.</title>
        <authorList>
            <person name="Goeker M."/>
        </authorList>
    </citation>
    <scope>NUCLEOTIDE SEQUENCE [LARGE SCALE GENOMIC DNA]</scope>
    <source>
        <strain evidence="2 3">DSM 16998</strain>
    </source>
</reference>
<dbReference type="PRINTS" id="PR00111">
    <property type="entry name" value="ABHYDROLASE"/>
</dbReference>
<dbReference type="GO" id="GO:0016020">
    <property type="term" value="C:membrane"/>
    <property type="evidence" value="ECO:0007669"/>
    <property type="project" value="TreeGrafter"/>
</dbReference>
<organism evidence="2 3">
    <name type="scientific">Roseateles toxinivorans</name>
    <dbReference type="NCBI Taxonomy" id="270368"/>
    <lineage>
        <taxon>Bacteria</taxon>
        <taxon>Pseudomonadati</taxon>
        <taxon>Pseudomonadota</taxon>
        <taxon>Betaproteobacteria</taxon>
        <taxon>Burkholderiales</taxon>
        <taxon>Sphaerotilaceae</taxon>
        <taxon>Roseateles</taxon>
    </lineage>
</organism>
<dbReference type="Gene3D" id="3.40.50.1820">
    <property type="entry name" value="alpha/beta hydrolase"/>
    <property type="match status" value="1"/>
</dbReference>
<dbReference type="InterPro" id="IPR029058">
    <property type="entry name" value="AB_hydrolase_fold"/>
</dbReference>
<dbReference type="PANTHER" id="PTHR43798">
    <property type="entry name" value="MONOACYLGLYCEROL LIPASE"/>
    <property type="match status" value="1"/>
</dbReference>
<dbReference type="InterPro" id="IPR000073">
    <property type="entry name" value="AB_hydrolase_1"/>
</dbReference>
<accession>A0A4R6QPX1</accession>
<comment type="caution">
    <text evidence="2">The sequence shown here is derived from an EMBL/GenBank/DDBJ whole genome shotgun (WGS) entry which is preliminary data.</text>
</comment>
<evidence type="ECO:0000313" key="3">
    <source>
        <dbReference type="Proteomes" id="UP000295361"/>
    </source>
</evidence>
<protein>
    <submittedName>
        <fullName evidence="2">Pimeloyl-ACP methyl ester carboxylesterase</fullName>
    </submittedName>
</protein>
<name>A0A4R6QPX1_9BURK</name>
<dbReference type="AlphaFoldDB" id="A0A4R6QPX1"/>
<dbReference type="PANTHER" id="PTHR43798:SF33">
    <property type="entry name" value="HYDROLASE, PUTATIVE (AFU_ORTHOLOGUE AFUA_2G14860)-RELATED"/>
    <property type="match status" value="1"/>
</dbReference>
<dbReference type="SUPFAM" id="SSF53474">
    <property type="entry name" value="alpha/beta-Hydrolases"/>
    <property type="match status" value="1"/>
</dbReference>
<dbReference type="EMBL" id="SNXS01000002">
    <property type="protein sequence ID" value="TDP72753.1"/>
    <property type="molecule type" value="Genomic_DNA"/>
</dbReference>
<evidence type="ECO:0000259" key="1">
    <source>
        <dbReference type="Pfam" id="PF00561"/>
    </source>
</evidence>